<sequence length="582" mass="63056">MTCTKRWTVTYTKHMKQKRKVYQDGVLEQSASGNKVMLYDDSEKLIDSRFFKKGEVVECGRTLTMEAHLVDIGDPEANHKPLTNLNISRTDKKLNEMAGLQGQNENRKSMLQSKRPNKVLNAINCSIRDNKKNTSDGRPPQKHSVAVPRSITVSTKTEFGSSGAPQTRPNTTHTPLKEWNVLYTTQITQKAKRYHDGILRLALCGSHNNQIFLLDEDGAVLSSKFLRSAENVEKGNKIGLSNYLVEVCEPLTSLEGLHQVPSVQVACSSCSNDSKFTTNTENLSGMMLPTEDLQKGHSEQVIGSSGSNIGKSTSCGRLLNDEPLRDACQILSILQKPLPKENVDQRKLPVDQAHSSPSSDCTLLDVQSHTKELSVPGMNFLRETVGDKHDYDSAGGAAQTSTSGSPFVDFEASQEVHTSSIIIAADIDSEEKLPSDGCSSTCNQLSGQVAPETSATITVMESTEKSYAGMTVSTAGSRVSDANACTSFRMSQGNVSDNSSADNDRSPGPPGTSGTGILGVYSVKYESTDQICTENKADGRLGRVPLLDESESLNATTKNSECQCSTSMCLDVDEAPTFDLGL</sequence>
<proteinExistence type="predicted"/>
<feature type="region of interest" description="Disordered" evidence="1">
    <location>
        <begin position="126"/>
        <end position="147"/>
    </location>
</feature>
<dbReference type="InterPro" id="IPR052800">
    <property type="entry name" value="DNA_Repair_Helicase_ZGRF1"/>
</dbReference>
<feature type="domain" description="5'-3' DNA helicase ZGRF1-like N-terminal" evidence="2">
    <location>
        <begin position="177"/>
        <end position="251"/>
    </location>
</feature>
<organism evidence="3 4">
    <name type="scientific">Phoenix dactylifera</name>
    <name type="common">Date palm</name>
    <dbReference type="NCBI Taxonomy" id="42345"/>
    <lineage>
        <taxon>Eukaryota</taxon>
        <taxon>Viridiplantae</taxon>
        <taxon>Streptophyta</taxon>
        <taxon>Embryophyta</taxon>
        <taxon>Tracheophyta</taxon>
        <taxon>Spermatophyta</taxon>
        <taxon>Magnoliopsida</taxon>
        <taxon>Liliopsida</taxon>
        <taxon>Arecaceae</taxon>
        <taxon>Coryphoideae</taxon>
        <taxon>Phoeniceae</taxon>
        <taxon>Phoenix</taxon>
    </lineage>
</organism>
<dbReference type="GO" id="GO:0006302">
    <property type="term" value="P:double-strand break repair"/>
    <property type="evidence" value="ECO:0007669"/>
    <property type="project" value="TreeGrafter"/>
</dbReference>
<dbReference type="AlphaFoldDB" id="A0A8B9ANF6"/>
<feature type="region of interest" description="Disordered" evidence="1">
    <location>
        <begin position="154"/>
        <end position="173"/>
    </location>
</feature>
<dbReference type="GO" id="GO:0005634">
    <property type="term" value="C:nucleus"/>
    <property type="evidence" value="ECO:0007669"/>
    <property type="project" value="TreeGrafter"/>
</dbReference>
<dbReference type="InterPro" id="IPR018838">
    <property type="entry name" value="ZGRF1-like_N"/>
</dbReference>
<evidence type="ECO:0000313" key="4">
    <source>
        <dbReference type="RefSeq" id="XP_038987152.1"/>
    </source>
</evidence>
<dbReference type="GO" id="GO:0035861">
    <property type="term" value="C:site of double-strand break"/>
    <property type="evidence" value="ECO:0007669"/>
    <property type="project" value="TreeGrafter"/>
</dbReference>
<evidence type="ECO:0000313" key="3">
    <source>
        <dbReference type="Proteomes" id="UP000228380"/>
    </source>
</evidence>
<dbReference type="GeneID" id="103721443"/>
<protein>
    <submittedName>
        <fullName evidence="4">Uncharacterized protein LOC103721443 isoform X2</fullName>
    </submittedName>
</protein>
<feature type="region of interest" description="Disordered" evidence="1">
    <location>
        <begin position="490"/>
        <end position="517"/>
    </location>
</feature>
<keyword evidence="3" id="KW-1185">Reference proteome</keyword>
<dbReference type="PANTHER" id="PTHR28535">
    <property type="entry name" value="ZINC FINGER GRF-TYPE CONTAINING 1"/>
    <property type="match status" value="1"/>
</dbReference>
<evidence type="ECO:0000259" key="2">
    <source>
        <dbReference type="Pfam" id="PF10382"/>
    </source>
</evidence>
<evidence type="ECO:0000256" key="1">
    <source>
        <dbReference type="SAM" id="MobiDB-lite"/>
    </source>
</evidence>
<dbReference type="RefSeq" id="XP_038987152.1">
    <property type="nucleotide sequence ID" value="XM_039131224.1"/>
</dbReference>
<dbReference type="Pfam" id="PF10382">
    <property type="entry name" value="ZGRF1-like_N"/>
    <property type="match status" value="2"/>
</dbReference>
<name>A0A8B9ANF6_PHODC</name>
<feature type="compositionally biased region" description="Polar residues" evidence="1">
    <location>
        <begin position="490"/>
        <end position="501"/>
    </location>
</feature>
<feature type="domain" description="5'-3' DNA helicase ZGRF1-like N-terminal" evidence="2">
    <location>
        <begin position="5"/>
        <end position="77"/>
    </location>
</feature>
<gene>
    <name evidence="4" type="primary">LOC103721443</name>
</gene>
<reference evidence="4" key="2">
    <citation type="submission" date="2025-08" db="UniProtKB">
        <authorList>
            <consortium name="RefSeq"/>
        </authorList>
    </citation>
    <scope>IDENTIFICATION</scope>
    <source>
        <tissue evidence="4">Young leaves</tissue>
    </source>
</reference>
<accession>A0A8B9ANF6</accession>
<reference evidence="3" key="1">
    <citation type="journal article" date="2019" name="Nat. Commun.">
        <title>Genome-wide association mapping of date palm fruit traits.</title>
        <authorList>
            <person name="Hazzouri K.M."/>
            <person name="Gros-Balthazard M."/>
            <person name="Flowers J.M."/>
            <person name="Copetti D."/>
            <person name="Lemansour A."/>
            <person name="Lebrun M."/>
            <person name="Masmoudi K."/>
            <person name="Ferrand S."/>
            <person name="Dhar M.I."/>
            <person name="Fresquez Z.A."/>
            <person name="Rosas U."/>
            <person name="Zhang J."/>
            <person name="Talag J."/>
            <person name="Lee S."/>
            <person name="Kudrna D."/>
            <person name="Powell R.F."/>
            <person name="Leitch I.J."/>
            <person name="Krueger R.R."/>
            <person name="Wing R.A."/>
            <person name="Amiri K.M.A."/>
            <person name="Purugganan M.D."/>
        </authorList>
    </citation>
    <scope>NUCLEOTIDE SEQUENCE [LARGE SCALE GENOMIC DNA]</scope>
    <source>
        <strain evidence="3">cv. Khalas</strain>
    </source>
</reference>
<dbReference type="PANTHER" id="PTHR28535:SF1">
    <property type="entry name" value="PROTEIN ZGRF1"/>
    <property type="match status" value="1"/>
</dbReference>
<dbReference type="Proteomes" id="UP000228380">
    <property type="component" value="Chromosome 11"/>
</dbReference>